<dbReference type="SUPFAM" id="SSF69304">
    <property type="entry name" value="Tricorn protease N-terminal domain"/>
    <property type="match status" value="1"/>
</dbReference>
<gene>
    <name evidence="1" type="ORF">OW255_16845</name>
</gene>
<name>A0ABY7A9I4_9FIRM</name>
<organism evidence="1 2">
    <name type="scientific">Lacrimispora xylanolytica</name>
    <dbReference type="NCBI Taxonomy" id="29375"/>
    <lineage>
        <taxon>Bacteria</taxon>
        <taxon>Bacillati</taxon>
        <taxon>Bacillota</taxon>
        <taxon>Clostridia</taxon>
        <taxon>Lachnospirales</taxon>
        <taxon>Lachnospiraceae</taxon>
        <taxon>Lacrimispora</taxon>
    </lineage>
</organism>
<evidence type="ECO:0008006" key="3">
    <source>
        <dbReference type="Google" id="ProtNLM"/>
    </source>
</evidence>
<keyword evidence="2" id="KW-1185">Reference proteome</keyword>
<dbReference type="PROSITE" id="PS51257">
    <property type="entry name" value="PROKAR_LIPOPROTEIN"/>
    <property type="match status" value="1"/>
</dbReference>
<accession>A0ABY7A9I4</accession>
<dbReference type="RefSeq" id="WP_268114729.1">
    <property type="nucleotide sequence ID" value="NZ_CP113524.1"/>
</dbReference>
<sequence length="379" mass="43834">MIRKIKGFLLPFIILFVLLLSGCNVQTDHGSSNKSALNQAQAYSVTFDKSALRTYIDIYETKLLYMELRDSTADFFIYDFKGGSNKKILTIDNFALKGISNTRLGDILYFYVSEYQGGDLENHLYAVNFTEDNMYVETKNTYTQKLIPLTSLDEKVVSLQGNYIENGAFQTFLETFDRNMNTQQVHLISGRKPQDLKEENISRQMIYITSDERYLYTLEKNNSDSDMNCFLVKYDKDFTLISEMDITDILKKYDISGGIGSFFVFGHYFGITDYSNNTIVCDLDKDSPALLYENDVEYVRDFYGPGSYEFLFKRNTNEIYRFDTASGKIQLQQFDLENNTSNIRVMLSYGDNLLIVKQPKSDSDMNEKVYLISKNYNAQ</sequence>
<reference evidence="1" key="1">
    <citation type="submission" date="2022-11" db="EMBL/GenBank/DDBJ databases">
        <title>Lacrimispora xylanolytica sy1, complete genome.</title>
        <authorList>
            <person name="Choi S."/>
        </authorList>
    </citation>
    <scope>NUCLEOTIDE SEQUENCE</scope>
    <source>
        <strain evidence="1">Sy1</strain>
    </source>
</reference>
<proteinExistence type="predicted"/>
<dbReference type="EMBL" id="CP113524">
    <property type="protein sequence ID" value="WAJ23216.1"/>
    <property type="molecule type" value="Genomic_DNA"/>
</dbReference>
<dbReference type="Proteomes" id="UP001163115">
    <property type="component" value="Chromosome"/>
</dbReference>
<protein>
    <recommendedName>
        <fullName evidence="3">Lipoprotein</fullName>
    </recommendedName>
</protein>
<evidence type="ECO:0000313" key="2">
    <source>
        <dbReference type="Proteomes" id="UP001163115"/>
    </source>
</evidence>
<evidence type="ECO:0000313" key="1">
    <source>
        <dbReference type="EMBL" id="WAJ23216.1"/>
    </source>
</evidence>